<reference evidence="2" key="1">
    <citation type="submission" date="2020-09" db="EMBL/GenBank/DDBJ databases">
        <title>Genome-Enabled Discovery of Anthraquinone Biosynthesis in Senna tora.</title>
        <authorList>
            <person name="Kang S.-H."/>
            <person name="Pandey R.P."/>
            <person name="Lee C.-M."/>
            <person name="Sim J.-S."/>
            <person name="Jeong J.-T."/>
            <person name="Choi B.-S."/>
            <person name="Jung M."/>
            <person name="Ginzburg D."/>
            <person name="Zhao K."/>
            <person name="Won S.Y."/>
            <person name="Oh T.-J."/>
            <person name="Yu Y."/>
            <person name="Kim N.-H."/>
            <person name="Lee O.R."/>
            <person name="Lee T.-H."/>
            <person name="Bashyal P."/>
            <person name="Kim T.-S."/>
            <person name="Lee W.-H."/>
            <person name="Kawkins C."/>
            <person name="Kim C.-K."/>
            <person name="Kim J.S."/>
            <person name="Ahn B.O."/>
            <person name="Rhee S.Y."/>
            <person name="Sohng J.K."/>
        </authorList>
    </citation>
    <scope>NUCLEOTIDE SEQUENCE</scope>
    <source>
        <tissue evidence="2">Leaf</tissue>
    </source>
</reference>
<dbReference type="EMBL" id="JAAIUW010000009">
    <property type="protein sequence ID" value="KAF7816260.1"/>
    <property type="molecule type" value="Genomic_DNA"/>
</dbReference>
<organism evidence="2 3">
    <name type="scientific">Senna tora</name>
    <dbReference type="NCBI Taxonomy" id="362788"/>
    <lineage>
        <taxon>Eukaryota</taxon>
        <taxon>Viridiplantae</taxon>
        <taxon>Streptophyta</taxon>
        <taxon>Embryophyta</taxon>
        <taxon>Tracheophyta</taxon>
        <taxon>Spermatophyta</taxon>
        <taxon>Magnoliopsida</taxon>
        <taxon>eudicotyledons</taxon>
        <taxon>Gunneridae</taxon>
        <taxon>Pentapetalae</taxon>
        <taxon>rosids</taxon>
        <taxon>fabids</taxon>
        <taxon>Fabales</taxon>
        <taxon>Fabaceae</taxon>
        <taxon>Caesalpinioideae</taxon>
        <taxon>Cassia clade</taxon>
        <taxon>Senna</taxon>
    </lineage>
</organism>
<protein>
    <submittedName>
        <fullName evidence="2">Uncharacterized protein</fullName>
    </submittedName>
</protein>
<comment type="caution">
    <text evidence="2">The sequence shown here is derived from an EMBL/GenBank/DDBJ whole genome shotgun (WGS) entry which is preliminary data.</text>
</comment>
<feature type="region of interest" description="Disordered" evidence="1">
    <location>
        <begin position="1"/>
        <end position="20"/>
    </location>
</feature>
<keyword evidence="3" id="KW-1185">Reference proteome</keyword>
<gene>
    <name evidence="2" type="ORF">G2W53_030229</name>
</gene>
<name>A0A834WAL1_9FABA</name>
<evidence type="ECO:0000256" key="1">
    <source>
        <dbReference type="SAM" id="MobiDB-lite"/>
    </source>
</evidence>
<proteinExistence type="predicted"/>
<sequence>MAYIVRKKEKKGAPFSPSKDKRRMNVISCIIHTFTIASHKAAFSIVFE</sequence>
<accession>A0A834WAL1</accession>
<feature type="compositionally biased region" description="Basic residues" evidence="1">
    <location>
        <begin position="1"/>
        <end position="10"/>
    </location>
</feature>
<dbReference type="AlphaFoldDB" id="A0A834WAL1"/>
<evidence type="ECO:0000313" key="3">
    <source>
        <dbReference type="Proteomes" id="UP000634136"/>
    </source>
</evidence>
<dbReference type="Proteomes" id="UP000634136">
    <property type="component" value="Unassembled WGS sequence"/>
</dbReference>
<evidence type="ECO:0000313" key="2">
    <source>
        <dbReference type="EMBL" id="KAF7816260.1"/>
    </source>
</evidence>